<accession>A0A0W0FA61</accession>
<gene>
    <name evidence="2" type="ORF">WG66_14177</name>
</gene>
<sequence length="118" mass="12999">MGFCTIPIYLLSSPSNSFIAIFATIQAQFCMFGLFRRMLYNPLELTQSAIEAERKATNMKGCERMTKSATSLPVKVFTKPVAPSSPVPITDLFAGAPANIHTNPNIEQETETIRILEA</sequence>
<reference evidence="2 3" key="1">
    <citation type="submission" date="2015-12" db="EMBL/GenBank/DDBJ databases">
        <title>Draft genome sequence of Moniliophthora roreri, the causal agent of frosty pod rot of cacao.</title>
        <authorList>
            <person name="Aime M.C."/>
            <person name="Diaz-Valderrama J.R."/>
            <person name="Kijpornyongpan T."/>
            <person name="Phillips-Mora W."/>
        </authorList>
    </citation>
    <scope>NUCLEOTIDE SEQUENCE [LARGE SCALE GENOMIC DNA]</scope>
    <source>
        <strain evidence="2 3">MCA 2952</strain>
    </source>
</reference>
<comment type="caution">
    <text evidence="2">The sequence shown here is derived from an EMBL/GenBank/DDBJ whole genome shotgun (WGS) entry which is preliminary data.</text>
</comment>
<proteinExistence type="predicted"/>
<evidence type="ECO:0000256" key="1">
    <source>
        <dbReference type="SAM" id="Phobius"/>
    </source>
</evidence>
<feature type="transmembrane region" description="Helical" evidence="1">
    <location>
        <begin position="17"/>
        <end position="35"/>
    </location>
</feature>
<evidence type="ECO:0000313" key="2">
    <source>
        <dbReference type="EMBL" id="KTB33232.1"/>
    </source>
</evidence>
<dbReference type="AlphaFoldDB" id="A0A0W0FA61"/>
<keyword evidence="1" id="KW-0812">Transmembrane</keyword>
<name>A0A0W0FA61_MONRR</name>
<keyword evidence="1" id="KW-1133">Transmembrane helix</keyword>
<organism evidence="2 3">
    <name type="scientific">Moniliophthora roreri</name>
    <name type="common">Frosty pod rot fungus</name>
    <name type="synonym">Monilia roreri</name>
    <dbReference type="NCBI Taxonomy" id="221103"/>
    <lineage>
        <taxon>Eukaryota</taxon>
        <taxon>Fungi</taxon>
        <taxon>Dikarya</taxon>
        <taxon>Basidiomycota</taxon>
        <taxon>Agaricomycotina</taxon>
        <taxon>Agaricomycetes</taxon>
        <taxon>Agaricomycetidae</taxon>
        <taxon>Agaricales</taxon>
        <taxon>Marasmiineae</taxon>
        <taxon>Marasmiaceae</taxon>
        <taxon>Moniliophthora</taxon>
    </lineage>
</organism>
<protein>
    <submittedName>
        <fullName evidence="2">Uncharacterized protein</fullName>
    </submittedName>
</protein>
<dbReference type="Proteomes" id="UP000054988">
    <property type="component" value="Unassembled WGS sequence"/>
</dbReference>
<dbReference type="EMBL" id="LATX01002183">
    <property type="protein sequence ID" value="KTB33232.1"/>
    <property type="molecule type" value="Genomic_DNA"/>
</dbReference>
<evidence type="ECO:0000313" key="3">
    <source>
        <dbReference type="Proteomes" id="UP000054988"/>
    </source>
</evidence>
<keyword evidence="1" id="KW-0472">Membrane</keyword>